<dbReference type="InterPro" id="IPR050952">
    <property type="entry name" value="TRIM-NHL_E3_ligases"/>
</dbReference>
<dbReference type="SUPFAM" id="SSF63829">
    <property type="entry name" value="Calcium-dependent phosphotriesterase"/>
    <property type="match status" value="1"/>
</dbReference>
<keyword evidence="4" id="KW-1185">Reference proteome</keyword>
<feature type="region of interest" description="Disordered" evidence="1">
    <location>
        <begin position="1006"/>
        <end position="1025"/>
    </location>
</feature>
<dbReference type="EMBL" id="QNRR01000007">
    <property type="protein sequence ID" value="RBP41479.1"/>
    <property type="molecule type" value="Genomic_DNA"/>
</dbReference>
<organism evidence="3 4">
    <name type="scientific">Roseimicrobium gellanilyticum</name>
    <dbReference type="NCBI Taxonomy" id="748857"/>
    <lineage>
        <taxon>Bacteria</taxon>
        <taxon>Pseudomonadati</taxon>
        <taxon>Verrucomicrobiota</taxon>
        <taxon>Verrucomicrobiia</taxon>
        <taxon>Verrucomicrobiales</taxon>
        <taxon>Verrucomicrobiaceae</taxon>
        <taxon>Roseimicrobium</taxon>
    </lineage>
</organism>
<comment type="caution">
    <text evidence="3">The sequence shown here is derived from an EMBL/GenBank/DDBJ whole genome shotgun (WGS) entry which is preliminary data.</text>
</comment>
<dbReference type="Gene3D" id="2.60.40.4070">
    <property type="match status" value="1"/>
</dbReference>
<evidence type="ECO:0000256" key="2">
    <source>
        <dbReference type="SAM" id="SignalP"/>
    </source>
</evidence>
<dbReference type="PANTHER" id="PTHR24104">
    <property type="entry name" value="E3 UBIQUITIN-PROTEIN LIGASE NHLRC1-RELATED"/>
    <property type="match status" value="1"/>
</dbReference>
<dbReference type="RefSeq" id="WP_113960171.1">
    <property type="nucleotide sequence ID" value="NZ_QNRR01000007.1"/>
</dbReference>
<keyword evidence="2" id="KW-0732">Signal</keyword>
<accession>A0A366HIQ2</accession>
<evidence type="ECO:0000256" key="1">
    <source>
        <dbReference type="SAM" id="MobiDB-lite"/>
    </source>
</evidence>
<evidence type="ECO:0008006" key="5">
    <source>
        <dbReference type="Google" id="ProtNLM"/>
    </source>
</evidence>
<gene>
    <name evidence="3" type="ORF">DES53_107312</name>
</gene>
<dbReference type="OrthoDB" id="174393at2"/>
<feature type="chain" id="PRO_5017074273" description="NHL repeat-containing protein" evidence="2">
    <location>
        <begin position="23"/>
        <end position="1451"/>
    </location>
</feature>
<reference evidence="3 4" key="1">
    <citation type="submission" date="2018-06" db="EMBL/GenBank/DDBJ databases">
        <title>Genomic Encyclopedia of Type Strains, Phase IV (KMG-IV): sequencing the most valuable type-strain genomes for metagenomic binning, comparative biology and taxonomic classification.</title>
        <authorList>
            <person name="Goeker M."/>
        </authorList>
    </citation>
    <scope>NUCLEOTIDE SEQUENCE [LARGE SCALE GENOMIC DNA]</scope>
    <source>
        <strain evidence="3 4">DSM 25532</strain>
    </source>
</reference>
<evidence type="ECO:0000313" key="3">
    <source>
        <dbReference type="EMBL" id="RBP41479.1"/>
    </source>
</evidence>
<dbReference type="GO" id="GO:0043161">
    <property type="term" value="P:proteasome-mediated ubiquitin-dependent protein catabolic process"/>
    <property type="evidence" value="ECO:0007669"/>
    <property type="project" value="TreeGrafter"/>
</dbReference>
<dbReference type="Proteomes" id="UP000253426">
    <property type="component" value="Unassembled WGS sequence"/>
</dbReference>
<dbReference type="Gene3D" id="2.120.10.30">
    <property type="entry name" value="TolB, C-terminal domain"/>
    <property type="match status" value="1"/>
</dbReference>
<dbReference type="Gene3D" id="2.60.40.1190">
    <property type="match status" value="1"/>
</dbReference>
<dbReference type="GO" id="GO:0061630">
    <property type="term" value="F:ubiquitin protein ligase activity"/>
    <property type="evidence" value="ECO:0007669"/>
    <property type="project" value="TreeGrafter"/>
</dbReference>
<evidence type="ECO:0000313" key="4">
    <source>
        <dbReference type="Proteomes" id="UP000253426"/>
    </source>
</evidence>
<name>A0A366HIQ2_9BACT</name>
<protein>
    <recommendedName>
        <fullName evidence="5">NHL repeat-containing protein</fullName>
    </recommendedName>
</protein>
<feature type="signal peptide" evidence="2">
    <location>
        <begin position="1"/>
        <end position="22"/>
    </location>
</feature>
<sequence>MTLSRLLSFPVVFCFLSASLCAESPIHVEPIPGAADLDKAVFASSVGGAEVAIAEETAKGGPSAVIWVKGGKPEFRGVRYGEGRDAGARHLRVGFVKSVELGSVLVRGGGALSVLKPGAPYPGNLADDSQWIPAERLQNGVATQDEVTEDAYGLWVLPKGTTTRALRFSHVPAPGDREMNGWLGGVWLLPDRVGNVAPQALVQSVARDDVSTKLVDESHNKQWQTWDNGEDGAALAVSQEHPEIVTLTWPKPVRLSGICLLWTGFQSVDVDAFIGGEESVREAPTSSWKQVTQGRDMDALYPLPLGPHWLGFEKEVETRALRLRITGGAKSNHPHLTSKVKEGKRVWLGDVLAITKLGEKELASIVLPRAEEEPPPIPVKFTLPEAGLVTLVIEDKDNRRVRNLVSETLFPAGENVAWWDGSDDLLRDPQAARHGVYHIPTRPVIPGEYKVRGLWRKPVSLHYEFSIYSAGRPAWMTADKTGCWMTTHTPPTSMVFVPGSRTADGVPLIFMGAYVAEGGHGLQWVKEDGTKLGGQGWVGGTWTGAPTLAVDAGSRPIGDDLCYVGSIWDGELRLTAKTRKLEDRPIFKTVLGKDPNIKKPSDGVKPTELEGYDGGGKQFVLAGIAAHDGILVGSLIRQNELFFVDAKNAQMLGRVPVENPRGVAFDSQGRLLVISGAKLLRHPALDALHPNKLGHAEVIIDKGLDDPRHVLTDDAGNFFVSDRGQSHQVKIFSPQGKLLRTVGKAGAPKVGKYDPIHINNPNGLALDSQGRLWIAEADNFPRRVSVWGKDGKLDRAFYGPTEYGGGGVLDSRDANVFFYKGLEFKLDWAVGKDELVRVFHRPDELMEAHGGHYSPDTPLYPESRKGERYFTSCYTHNPTGGDQVAFLWKDDGATAHLVAALGSAHAWRALRAPELSGIWPQGTKLEEENPPADKQACFAWTDRSGDAHPQADEFTVLKGSMRGVTVMPDLSFVVARYSENSVRYSPAGFTGKGAPLYKLDAPEIIGPSGGQPPSSGGNQAMMHPSGWTLLTNAPAPFSPYGLGGMYNGEPRWSYPSAWPGLHASHEAAVPDRPGMVVGHTRLLGGWVQPRGDGGPMFCINGNMGNMYLFTADGLFVSTLFHDIRLRPNWAAPVAIRNMDVTNVSLHDENFWPSITQTPDGRVFLIDGARTSLVRVDGLDTIKRLPEQAITVTTADLEKSRDWHARVEASRQKARGSGILKVKLRDDAPTVDGNLNDWPATTDWASIDRRGIKANFNSDSKPYEVSAAVTVSRGRLFAAWRTTEKDLLNNSAESPQSIFKTGGCLDLMLGTDATAKPDRPSPVPGDLRLLVTLVKDKPLAMLYRAKVPGTTQPVAFSSPWRSISIDVVEDITSKVEFAKDGSGNYELGVPLEVLGWKPKAGDSFSADLGVLRGANFQTTQRVYWSNKATAITADVPSEAELTPKLWGKWRME</sequence>
<dbReference type="GO" id="GO:0000209">
    <property type="term" value="P:protein polyubiquitination"/>
    <property type="evidence" value="ECO:0007669"/>
    <property type="project" value="TreeGrafter"/>
</dbReference>
<dbReference type="GO" id="GO:0008270">
    <property type="term" value="F:zinc ion binding"/>
    <property type="evidence" value="ECO:0007669"/>
    <property type="project" value="UniProtKB-KW"/>
</dbReference>
<proteinExistence type="predicted"/>
<dbReference type="PANTHER" id="PTHR24104:SF25">
    <property type="entry name" value="PROTEIN LIN-41"/>
    <property type="match status" value="1"/>
</dbReference>
<dbReference type="InterPro" id="IPR011042">
    <property type="entry name" value="6-blade_b-propeller_TolB-like"/>
</dbReference>